<feature type="transmembrane region" description="Helical" evidence="6">
    <location>
        <begin position="295"/>
        <end position="314"/>
    </location>
</feature>
<keyword evidence="5 6" id="KW-0472">Membrane</keyword>
<feature type="transmembrane region" description="Helical" evidence="6">
    <location>
        <begin position="358"/>
        <end position="380"/>
    </location>
</feature>
<comment type="subcellular location">
    <subcellularLocation>
        <location evidence="1">Membrane</location>
        <topology evidence="1">Multi-pass membrane protein</topology>
    </subcellularLocation>
</comment>
<feature type="transmembrane region" description="Helical" evidence="6">
    <location>
        <begin position="21"/>
        <end position="42"/>
    </location>
</feature>
<keyword evidence="9" id="KW-1185">Reference proteome</keyword>
<feature type="transmembrane region" description="Helical" evidence="6">
    <location>
        <begin position="267"/>
        <end position="288"/>
    </location>
</feature>
<dbReference type="GO" id="GO:0022857">
    <property type="term" value="F:transmembrane transporter activity"/>
    <property type="evidence" value="ECO:0007669"/>
    <property type="project" value="InterPro"/>
</dbReference>
<protein>
    <submittedName>
        <fullName evidence="8">PAT family beta-lactamase induction signal transducer AmpG</fullName>
    </submittedName>
</protein>
<organism evidence="8 9">
    <name type="scientific">Sinobacterium caligoides</name>
    <dbReference type="NCBI Taxonomy" id="933926"/>
    <lineage>
        <taxon>Bacteria</taxon>
        <taxon>Pseudomonadati</taxon>
        <taxon>Pseudomonadota</taxon>
        <taxon>Gammaproteobacteria</taxon>
        <taxon>Cellvibrionales</taxon>
        <taxon>Spongiibacteraceae</taxon>
        <taxon>Sinobacterium</taxon>
    </lineage>
</organism>
<dbReference type="PANTHER" id="PTHR12778">
    <property type="entry name" value="SOLUTE CARRIER FAMILY 33 ACETYL-COA TRANSPORTER -RELATED"/>
    <property type="match status" value="1"/>
</dbReference>
<evidence type="ECO:0000256" key="2">
    <source>
        <dbReference type="ARBA" id="ARBA00022448"/>
    </source>
</evidence>
<evidence type="ECO:0000256" key="5">
    <source>
        <dbReference type="ARBA" id="ARBA00023136"/>
    </source>
</evidence>
<dbReference type="AlphaFoldDB" id="A0A3N2DND5"/>
<dbReference type="InterPro" id="IPR004752">
    <property type="entry name" value="AmpG_permease/AT-1"/>
</dbReference>
<feature type="transmembrane region" description="Helical" evidence="6">
    <location>
        <begin position="85"/>
        <end position="106"/>
    </location>
</feature>
<accession>A0A3N2DND5</accession>
<dbReference type="SUPFAM" id="SSF103473">
    <property type="entry name" value="MFS general substrate transporter"/>
    <property type="match status" value="1"/>
</dbReference>
<keyword evidence="4 6" id="KW-1133">Transmembrane helix</keyword>
<dbReference type="RefSeq" id="WP_245980669.1">
    <property type="nucleotide sequence ID" value="NZ_RKHR01000004.1"/>
</dbReference>
<feature type="transmembrane region" description="Helical" evidence="6">
    <location>
        <begin position="54"/>
        <end position="73"/>
    </location>
</feature>
<evidence type="ECO:0000259" key="7">
    <source>
        <dbReference type="PROSITE" id="PS50850"/>
    </source>
</evidence>
<feature type="transmembrane region" description="Helical" evidence="6">
    <location>
        <begin position="320"/>
        <end position="346"/>
    </location>
</feature>
<dbReference type="EMBL" id="RKHR01000004">
    <property type="protein sequence ID" value="ROS01280.1"/>
    <property type="molecule type" value="Genomic_DNA"/>
</dbReference>
<feature type="domain" description="Major facilitator superfamily (MFS) profile" evidence="7">
    <location>
        <begin position="16"/>
        <end position="428"/>
    </location>
</feature>
<dbReference type="NCBIfam" id="TIGR00901">
    <property type="entry name" value="2A0125"/>
    <property type="match status" value="1"/>
</dbReference>
<dbReference type="PROSITE" id="PS50850">
    <property type="entry name" value="MFS"/>
    <property type="match status" value="1"/>
</dbReference>
<dbReference type="Proteomes" id="UP000275394">
    <property type="component" value="Unassembled WGS sequence"/>
</dbReference>
<proteinExistence type="predicted"/>
<evidence type="ECO:0000313" key="8">
    <source>
        <dbReference type="EMBL" id="ROS01280.1"/>
    </source>
</evidence>
<feature type="transmembrane region" description="Helical" evidence="6">
    <location>
        <begin position="400"/>
        <end position="423"/>
    </location>
</feature>
<dbReference type="PANTHER" id="PTHR12778:SF10">
    <property type="entry name" value="MAJOR FACILITATOR SUPERFAMILY DOMAIN-CONTAINING PROTEIN 3"/>
    <property type="match status" value="1"/>
</dbReference>
<keyword evidence="3 6" id="KW-0812">Transmembrane</keyword>
<reference evidence="8 9" key="1">
    <citation type="submission" date="2018-11" db="EMBL/GenBank/DDBJ databases">
        <title>Genomic Encyclopedia of Type Strains, Phase IV (KMG-IV): sequencing the most valuable type-strain genomes for metagenomic binning, comparative biology and taxonomic classification.</title>
        <authorList>
            <person name="Goeker M."/>
        </authorList>
    </citation>
    <scope>NUCLEOTIDE SEQUENCE [LARGE SCALE GENOMIC DNA]</scope>
    <source>
        <strain evidence="8 9">DSM 100316</strain>
    </source>
</reference>
<keyword evidence="2" id="KW-0813">Transport</keyword>
<comment type="caution">
    <text evidence="8">The sequence shown here is derived from an EMBL/GenBank/DDBJ whole genome shotgun (WGS) entry which is preliminary data.</text>
</comment>
<evidence type="ECO:0000313" key="9">
    <source>
        <dbReference type="Proteomes" id="UP000275394"/>
    </source>
</evidence>
<dbReference type="Pfam" id="PF07690">
    <property type="entry name" value="MFS_1"/>
    <property type="match status" value="1"/>
</dbReference>
<feature type="transmembrane region" description="Helical" evidence="6">
    <location>
        <begin position="176"/>
        <end position="196"/>
    </location>
</feature>
<sequence length="445" mass="49265">MKEKKLSLKELLLNKRMMICLFNGFSSGLPLYFLSQLVPAWLRDSGVDLKTIGFFSIVFLPFSFKYLWAPFLDRYIPPFLGRRRGWMLISQFLLLGSMCLLALLDPRIDERIVLYVGLMVGFFSASQDVVLDAYRRELLPDEELGLGNSYYANAYRLSGFIPGGLGLILADFMPWPMVFIIISLFMLVGVLQTLFIREVEQDIEPPKSLREAVVEPFKDFFQRDGFKTGLLILAFIFFYKFGDVVATALSTPFYIDLGFSMSVIGTVAKVVGLWSMIIGGFIGGLVMYRVGINKSLWLFGFIQMATILGFAALSEIGANVYALGVVVAFEYLGVGLGSAALMAFIASCTNKNFTATQLALLTSLFSIPKIFAGLLAGVLIEGVSPTDGVFYSIFGAVGGIGYTHFFFICTLLAVPGMVLLFWVAPWGQRREADEKQLVDGDGEAN</sequence>
<evidence type="ECO:0000256" key="6">
    <source>
        <dbReference type="SAM" id="Phobius"/>
    </source>
</evidence>
<dbReference type="Gene3D" id="1.20.1250.20">
    <property type="entry name" value="MFS general substrate transporter like domains"/>
    <property type="match status" value="2"/>
</dbReference>
<feature type="transmembrane region" description="Helical" evidence="6">
    <location>
        <begin position="230"/>
        <end position="255"/>
    </location>
</feature>
<evidence type="ECO:0000256" key="1">
    <source>
        <dbReference type="ARBA" id="ARBA00004141"/>
    </source>
</evidence>
<dbReference type="InterPro" id="IPR011701">
    <property type="entry name" value="MFS"/>
</dbReference>
<dbReference type="InterPro" id="IPR020846">
    <property type="entry name" value="MFS_dom"/>
</dbReference>
<gene>
    <name evidence="8" type="ORF">EDC56_1709</name>
</gene>
<evidence type="ECO:0000256" key="3">
    <source>
        <dbReference type="ARBA" id="ARBA00022692"/>
    </source>
</evidence>
<dbReference type="CDD" id="cd17486">
    <property type="entry name" value="MFS_AmpG_like"/>
    <property type="match status" value="1"/>
</dbReference>
<dbReference type="InterPro" id="IPR036259">
    <property type="entry name" value="MFS_trans_sf"/>
</dbReference>
<evidence type="ECO:0000256" key="4">
    <source>
        <dbReference type="ARBA" id="ARBA00022989"/>
    </source>
</evidence>
<dbReference type="GO" id="GO:0016020">
    <property type="term" value="C:membrane"/>
    <property type="evidence" value="ECO:0007669"/>
    <property type="project" value="UniProtKB-SubCell"/>
</dbReference>
<name>A0A3N2DND5_9GAMM</name>